<feature type="region of interest" description="Disordered" evidence="1">
    <location>
        <begin position="43"/>
        <end position="62"/>
    </location>
</feature>
<dbReference type="Proteomes" id="UP000254502">
    <property type="component" value="Unassembled WGS sequence"/>
</dbReference>
<dbReference type="AlphaFoldDB" id="A0A380DZJ0"/>
<gene>
    <name evidence="2" type="ORF">NCTC5664_02513</name>
</gene>
<organism evidence="2 3">
    <name type="scientific">Staphylococcus aureus</name>
    <dbReference type="NCBI Taxonomy" id="1280"/>
    <lineage>
        <taxon>Bacteria</taxon>
        <taxon>Bacillati</taxon>
        <taxon>Bacillota</taxon>
        <taxon>Bacilli</taxon>
        <taxon>Bacillales</taxon>
        <taxon>Staphylococcaceae</taxon>
        <taxon>Staphylococcus</taxon>
    </lineage>
</organism>
<dbReference type="EMBL" id="UHAQ01000003">
    <property type="protein sequence ID" value="SUK83169.1"/>
    <property type="molecule type" value="Genomic_DNA"/>
</dbReference>
<proteinExistence type="predicted"/>
<evidence type="ECO:0000313" key="3">
    <source>
        <dbReference type="Proteomes" id="UP000254502"/>
    </source>
</evidence>
<reference evidence="2 3" key="1">
    <citation type="submission" date="2018-06" db="EMBL/GenBank/DDBJ databases">
        <authorList>
            <consortium name="Pathogen Informatics"/>
            <person name="Doyle S."/>
        </authorList>
    </citation>
    <scope>NUCLEOTIDE SEQUENCE [LARGE SCALE GENOMIC DNA]</scope>
    <source>
        <strain evidence="2 3">NCTC5664</strain>
    </source>
</reference>
<evidence type="ECO:0000256" key="1">
    <source>
        <dbReference type="SAM" id="MobiDB-lite"/>
    </source>
</evidence>
<name>A0A380DZJ0_STAAU</name>
<sequence>MSGPESNLFVLKSILTTTITKPSSDNSLRSLITTLPISPIPLPSTSTLPDGMRPALRAESCC</sequence>
<evidence type="ECO:0000313" key="2">
    <source>
        <dbReference type="EMBL" id="SUK83169.1"/>
    </source>
</evidence>
<protein>
    <submittedName>
        <fullName evidence="2">Uncharacterized protein</fullName>
    </submittedName>
</protein>
<accession>A0A380DZJ0</accession>